<protein>
    <recommendedName>
        <fullName evidence="8">CASP-like protein</fullName>
    </recommendedName>
</protein>
<keyword evidence="5 8" id="KW-0812">Transmembrane</keyword>
<evidence type="ECO:0000256" key="5">
    <source>
        <dbReference type="ARBA" id="ARBA00022692"/>
    </source>
</evidence>
<feature type="transmembrane region" description="Helical" evidence="8">
    <location>
        <begin position="31"/>
        <end position="53"/>
    </location>
</feature>
<feature type="transmembrane region" description="Helical" evidence="8">
    <location>
        <begin position="170"/>
        <end position="192"/>
    </location>
</feature>
<keyword evidence="6 8" id="KW-1133">Transmembrane helix</keyword>
<dbReference type="PANTHER" id="PTHR36488:SF8">
    <property type="entry name" value="CASP-LIKE PROTEIN 1U1"/>
    <property type="match status" value="1"/>
</dbReference>
<evidence type="ECO:0000256" key="2">
    <source>
        <dbReference type="ARBA" id="ARBA00007651"/>
    </source>
</evidence>
<comment type="caution">
    <text evidence="8">Lacks conserved residue(s) required for the propagation of feature annotation.</text>
</comment>
<keyword evidence="7 8" id="KW-0472">Membrane</keyword>
<dbReference type="InterPro" id="IPR006459">
    <property type="entry name" value="CASP/CASPL"/>
</dbReference>
<dbReference type="EMBL" id="WJXA01000002">
    <property type="protein sequence ID" value="KAF7149548.1"/>
    <property type="molecule type" value="Genomic_DNA"/>
</dbReference>
<evidence type="ECO:0000256" key="7">
    <source>
        <dbReference type="ARBA" id="ARBA00023136"/>
    </source>
</evidence>
<dbReference type="Pfam" id="PF04535">
    <property type="entry name" value="CASP_dom"/>
    <property type="match status" value="1"/>
</dbReference>
<dbReference type="InterPro" id="IPR006702">
    <property type="entry name" value="CASP_dom"/>
</dbReference>
<gene>
    <name evidence="10" type="ORF">RHSIM_Rhsim02G0167800</name>
</gene>
<dbReference type="PANTHER" id="PTHR36488">
    <property type="entry name" value="CASP-LIKE PROTEIN 1U1"/>
    <property type="match status" value="1"/>
</dbReference>
<dbReference type="InterPro" id="IPR044173">
    <property type="entry name" value="CASPL"/>
</dbReference>
<dbReference type="OrthoDB" id="610574at2759"/>
<evidence type="ECO:0000256" key="6">
    <source>
        <dbReference type="ARBA" id="ARBA00022989"/>
    </source>
</evidence>
<accession>A0A834LWQ1</accession>
<sequence length="209" mass="22278">MASEGGEKPDVGSNGQVGAAAVVKKLPKGVWVVPLLRVVAFLATLAATIVMGINKETKTIVVAVIGSTPISATLTAKFQHTPAFVFFVIANAIASFHNLLMLAVEYFGNKFDFKGLRLLLIPILDMMIVALVSGGAGGAVFMGELGRNGNSHARWNKICDKFESFCDHGAGAFIACYIGLLLLMIINVISILNLRNHLKYSPTNYSALP</sequence>
<dbReference type="GO" id="GO:0005886">
    <property type="term" value="C:plasma membrane"/>
    <property type="evidence" value="ECO:0007669"/>
    <property type="project" value="UniProtKB-SubCell"/>
</dbReference>
<keyword evidence="11" id="KW-1185">Reference proteome</keyword>
<dbReference type="Proteomes" id="UP000626092">
    <property type="component" value="Unassembled WGS sequence"/>
</dbReference>
<evidence type="ECO:0000256" key="8">
    <source>
        <dbReference type="RuleBase" id="RU361233"/>
    </source>
</evidence>
<comment type="caution">
    <text evidence="10">The sequence shown here is derived from an EMBL/GenBank/DDBJ whole genome shotgun (WGS) entry which is preliminary data.</text>
</comment>
<organism evidence="10 11">
    <name type="scientific">Rhododendron simsii</name>
    <name type="common">Sims's rhododendron</name>
    <dbReference type="NCBI Taxonomy" id="118357"/>
    <lineage>
        <taxon>Eukaryota</taxon>
        <taxon>Viridiplantae</taxon>
        <taxon>Streptophyta</taxon>
        <taxon>Embryophyta</taxon>
        <taxon>Tracheophyta</taxon>
        <taxon>Spermatophyta</taxon>
        <taxon>Magnoliopsida</taxon>
        <taxon>eudicotyledons</taxon>
        <taxon>Gunneridae</taxon>
        <taxon>Pentapetalae</taxon>
        <taxon>asterids</taxon>
        <taxon>Ericales</taxon>
        <taxon>Ericaceae</taxon>
        <taxon>Ericoideae</taxon>
        <taxon>Rhodoreae</taxon>
        <taxon>Rhododendron</taxon>
    </lineage>
</organism>
<dbReference type="NCBIfam" id="TIGR01569">
    <property type="entry name" value="A_tha_TIGR01569"/>
    <property type="match status" value="1"/>
</dbReference>
<evidence type="ECO:0000313" key="11">
    <source>
        <dbReference type="Proteomes" id="UP000626092"/>
    </source>
</evidence>
<feature type="transmembrane region" description="Helical" evidence="8">
    <location>
        <begin position="84"/>
        <end position="107"/>
    </location>
</feature>
<proteinExistence type="inferred from homology"/>
<evidence type="ECO:0000259" key="9">
    <source>
        <dbReference type="Pfam" id="PF04535"/>
    </source>
</evidence>
<dbReference type="AlphaFoldDB" id="A0A834LWQ1"/>
<comment type="subunit">
    <text evidence="3 8">Homodimer and heterodimers.</text>
</comment>
<keyword evidence="4 8" id="KW-1003">Cell membrane</keyword>
<reference evidence="10" key="1">
    <citation type="submission" date="2019-11" db="EMBL/GenBank/DDBJ databases">
        <authorList>
            <person name="Liu Y."/>
            <person name="Hou J."/>
            <person name="Li T.-Q."/>
            <person name="Guan C.-H."/>
            <person name="Wu X."/>
            <person name="Wu H.-Z."/>
            <person name="Ling F."/>
            <person name="Zhang R."/>
            <person name="Shi X.-G."/>
            <person name="Ren J.-P."/>
            <person name="Chen E.-F."/>
            <person name="Sun J.-M."/>
        </authorList>
    </citation>
    <scope>NUCLEOTIDE SEQUENCE</scope>
    <source>
        <strain evidence="10">Adult_tree_wgs_1</strain>
        <tissue evidence="10">Leaves</tissue>
    </source>
</reference>
<name>A0A834LWQ1_RHOSS</name>
<evidence type="ECO:0000256" key="1">
    <source>
        <dbReference type="ARBA" id="ARBA00004651"/>
    </source>
</evidence>
<evidence type="ECO:0000256" key="3">
    <source>
        <dbReference type="ARBA" id="ARBA00011489"/>
    </source>
</evidence>
<feature type="domain" description="Casparian strip membrane protein" evidence="9">
    <location>
        <begin position="32"/>
        <end position="181"/>
    </location>
</feature>
<feature type="transmembrane region" description="Helical" evidence="8">
    <location>
        <begin position="60"/>
        <end position="78"/>
    </location>
</feature>
<comment type="subcellular location">
    <subcellularLocation>
        <location evidence="1 8">Cell membrane</location>
        <topology evidence="1 8">Multi-pass membrane protein</topology>
    </subcellularLocation>
</comment>
<feature type="transmembrane region" description="Helical" evidence="8">
    <location>
        <begin position="119"/>
        <end position="142"/>
    </location>
</feature>
<comment type="similarity">
    <text evidence="2 8">Belongs to the Casparian strip membrane proteins (CASP) family.</text>
</comment>
<evidence type="ECO:0000256" key="4">
    <source>
        <dbReference type="ARBA" id="ARBA00022475"/>
    </source>
</evidence>
<evidence type="ECO:0000313" key="10">
    <source>
        <dbReference type="EMBL" id="KAF7149548.1"/>
    </source>
</evidence>